<dbReference type="Gene3D" id="3.90.470.20">
    <property type="entry name" value="4'-phosphopantetheinyl transferase domain"/>
    <property type="match status" value="1"/>
</dbReference>
<dbReference type="eggNOG" id="COG0736">
    <property type="taxonomic scope" value="Bacteria"/>
</dbReference>
<dbReference type="Pfam" id="PF01648">
    <property type="entry name" value="ACPS"/>
    <property type="match status" value="1"/>
</dbReference>
<dbReference type="PATRIC" id="fig|1188235.3.peg.521"/>
<evidence type="ECO:0000313" key="3">
    <source>
        <dbReference type="EMBL" id="ENY69102.1"/>
    </source>
</evidence>
<keyword evidence="4" id="KW-1185">Reference proteome</keyword>
<reference evidence="3 4" key="1">
    <citation type="journal article" date="2013" name="Genome Announc.">
        <title>Draft Genome Sequences of Mycoplasma alkalescens, Mycoplasma arginini, and Mycoplasma bovigenitalium, Three Species with Equivocal Pathogenic Status for Cattle.</title>
        <authorList>
            <person name="Manso-Silvan L."/>
            <person name="Tardy F."/>
            <person name="Baranowski E."/>
            <person name="Barre A."/>
            <person name="Blanchard A."/>
            <person name="Breton M."/>
            <person name="Couture C."/>
            <person name="Citti C."/>
            <person name="Dordet-Frisoni E."/>
            <person name="Dupuy V."/>
            <person name="Gaurivaud P."/>
            <person name="Jacob D."/>
            <person name="Lemaitre C."/>
            <person name="Nikolski M."/>
            <person name="Nouvel L.X."/>
            <person name="Poumarat F."/>
            <person name="Thebault P."/>
            <person name="Theil S."/>
            <person name="Thiaucourt F."/>
            <person name="Sirand-Pugnet P."/>
        </authorList>
    </citation>
    <scope>NUCLEOTIDE SEQUENCE [LARGE SCALE GENOMIC DNA]</scope>
    <source>
        <strain evidence="3 4">51080</strain>
    </source>
</reference>
<evidence type="ECO:0000256" key="1">
    <source>
        <dbReference type="ARBA" id="ARBA00022679"/>
    </source>
</evidence>
<proteinExistence type="predicted"/>
<dbReference type="SUPFAM" id="SSF56214">
    <property type="entry name" value="4'-phosphopantetheinyl transferase"/>
    <property type="match status" value="1"/>
</dbReference>
<dbReference type="GO" id="GO:0008897">
    <property type="term" value="F:holo-[acyl-carrier-protein] synthase activity"/>
    <property type="evidence" value="ECO:0007669"/>
    <property type="project" value="InterPro"/>
</dbReference>
<dbReference type="EMBL" id="AORH01000030">
    <property type="protein sequence ID" value="ENY69102.1"/>
    <property type="molecule type" value="Genomic_DNA"/>
</dbReference>
<feature type="domain" description="4'-phosphopantetheinyl transferase" evidence="2">
    <location>
        <begin position="3"/>
        <end position="70"/>
    </location>
</feature>
<comment type="caution">
    <text evidence="3">The sequence shown here is derived from an EMBL/GenBank/DDBJ whole genome shotgun (WGS) entry which is preliminary data.</text>
</comment>
<name>N9V123_9BACT</name>
<evidence type="ECO:0000259" key="2">
    <source>
        <dbReference type="Pfam" id="PF01648"/>
    </source>
</evidence>
<organism evidence="3 4">
    <name type="scientific">Mycoplasmopsis bovigenitalium 51080</name>
    <dbReference type="NCBI Taxonomy" id="1188235"/>
    <lineage>
        <taxon>Bacteria</taxon>
        <taxon>Bacillati</taxon>
        <taxon>Mycoplasmatota</taxon>
        <taxon>Mycoplasmoidales</taxon>
        <taxon>Metamycoplasmataceae</taxon>
        <taxon>Mycoplasmopsis</taxon>
    </lineage>
</organism>
<accession>N9V123</accession>
<keyword evidence="1" id="KW-0808">Transferase</keyword>
<dbReference type="InterPro" id="IPR037143">
    <property type="entry name" value="4-PPantetheinyl_Trfase_dom_sf"/>
</dbReference>
<dbReference type="RefSeq" id="WP_004421029.1">
    <property type="nucleotide sequence ID" value="NZ_AORH01000030.1"/>
</dbReference>
<sequence>MKIGVDITSISRFKQLTPGFEKRFCHIDELKRLETQVDKAHYLASLWAIKEALFKADNSLCFFDQINIQKNNGLWVYKDWKISTSNEQDLIVAFVATDKE</sequence>
<dbReference type="InterPro" id="IPR008278">
    <property type="entry name" value="4-PPantetheinyl_Trfase_dom"/>
</dbReference>
<dbReference type="GO" id="GO:0000287">
    <property type="term" value="F:magnesium ion binding"/>
    <property type="evidence" value="ECO:0007669"/>
    <property type="project" value="InterPro"/>
</dbReference>
<dbReference type="STRING" id="1188235.MBVG_5050"/>
<evidence type="ECO:0000313" key="4">
    <source>
        <dbReference type="Proteomes" id="UP000013220"/>
    </source>
</evidence>
<dbReference type="AlphaFoldDB" id="N9V123"/>
<dbReference type="Proteomes" id="UP000013220">
    <property type="component" value="Unassembled WGS sequence"/>
</dbReference>
<gene>
    <name evidence="3" type="primary">acpS</name>
    <name evidence="3" type="ORF">MBVG_5050</name>
</gene>
<dbReference type="OrthoDB" id="389495at2"/>
<protein>
    <submittedName>
        <fullName evidence="3">Holo-[acyl-carrier-protein] synthase</fullName>
    </submittedName>
</protein>